<sequence>MIRRSLSKSYHVLEGIAYRVPVPVPRTASIRDPGNPGLKSMNKLLVHHTIRQRLTGVEAQPRVWWLRRLLVAARVARGCWWLRRLLVDG</sequence>
<comment type="caution">
    <text evidence="1">The sequence shown here is derived from an EMBL/GenBank/DDBJ whole genome shotgun (WGS) entry which is preliminary data.</text>
</comment>
<keyword evidence="2" id="KW-1185">Reference proteome</keyword>
<accession>A0A7J0FTM3</accession>
<reference evidence="1 2" key="1">
    <citation type="submission" date="2019-07" db="EMBL/GenBank/DDBJ databases">
        <title>De Novo Assembly of kiwifruit Actinidia rufa.</title>
        <authorList>
            <person name="Sugita-Konishi S."/>
            <person name="Sato K."/>
            <person name="Mori E."/>
            <person name="Abe Y."/>
            <person name="Kisaki G."/>
            <person name="Hamano K."/>
            <person name="Suezawa K."/>
            <person name="Otani M."/>
            <person name="Fukuda T."/>
            <person name="Manabe T."/>
            <person name="Gomi K."/>
            <person name="Tabuchi M."/>
            <person name="Akimitsu K."/>
            <person name="Kataoka I."/>
        </authorList>
    </citation>
    <scope>NUCLEOTIDE SEQUENCE [LARGE SCALE GENOMIC DNA]</scope>
    <source>
        <strain evidence="2">cv. Fuchu</strain>
    </source>
</reference>
<evidence type="ECO:0000313" key="1">
    <source>
        <dbReference type="EMBL" id="GFZ02052.1"/>
    </source>
</evidence>
<dbReference type="EMBL" id="BJWL01000015">
    <property type="protein sequence ID" value="GFZ02052.1"/>
    <property type="molecule type" value="Genomic_DNA"/>
</dbReference>
<proteinExistence type="predicted"/>
<dbReference type="Proteomes" id="UP000585474">
    <property type="component" value="Unassembled WGS sequence"/>
</dbReference>
<protein>
    <submittedName>
        <fullName evidence="1">Uncharacterized protein</fullName>
    </submittedName>
</protein>
<gene>
    <name evidence="1" type="ORF">Acr_15g0006610</name>
</gene>
<evidence type="ECO:0000313" key="2">
    <source>
        <dbReference type="Proteomes" id="UP000585474"/>
    </source>
</evidence>
<name>A0A7J0FTM3_9ERIC</name>
<organism evidence="1 2">
    <name type="scientific">Actinidia rufa</name>
    <dbReference type="NCBI Taxonomy" id="165716"/>
    <lineage>
        <taxon>Eukaryota</taxon>
        <taxon>Viridiplantae</taxon>
        <taxon>Streptophyta</taxon>
        <taxon>Embryophyta</taxon>
        <taxon>Tracheophyta</taxon>
        <taxon>Spermatophyta</taxon>
        <taxon>Magnoliopsida</taxon>
        <taxon>eudicotyledons</taxon>
        <taxon>Gunneridae</taxon>
        <taxon>Pentapetalae</taxon>
        <taxon>asterids</taxon>
        <taxon>Ericales</taxon>
        <taxon>Actinidiaceae</taxon>
        <taxon>Actinidia</taxon>
    </lineage>
</organism>
<dbReference type="AlphaFoldDB" id="A0A7J0FTM3"/>